<dbReference type="PANTHER" id="PTHR13282:SF6">
    <property type="entry name" value="PROTEIN FAM32A"/>
    <property type="match status" value="1"/>
</dbReference>
<dbReference type="Proteomes" id="UP000835052">
    <property type="component" value="Unassembled WGS sequence"/>
</dbReference>
<protein>
    <recommendedName>
        <fullName evidence="4">Protein FAM32A</fullName>
    </recommendedName>
</protein>
<dbReference type="EMBL" id="CAJGYM010000008">
    <property type="protein sequence ID" value="CAD6188348.1"/>
    <property type="molecule type" value="Genomic_DNA"/>
</dbReference>
<name>A0A8S1H0W0_9PELO</name>
<dbReference type="InterPro" id="IPR013865">
    <property type="entry name" value="FAM32A"/>
</dbReference>
<keyword evidence="3" id="KW-1185">Reference proteome</keyword>
<reference evidence="2" key="1">
    <citation type="submission" date="2020-10" db="EMBL/GenBank/DDBJ databases">
        <authorList>
            <person name="Kikuchi T."/>
        </authorList>
    </citation>
    <scope>NUCLEOTIDE SEQUENCE</scope>
    <source>
        <strain evidence="2">NKZ352</strain>
    </source>
</reference>
<sequence>MEKDHVVKSGLKLKKGDIFKKKKKTSDIKQIDMTIKRNETTKTTTTKTSAELKFEQRKLANMTEKMLKKAAVSHREKVERFNQQMSELTEFNDIPKVSWTK</sequence>
<gene>
    <name evidence="2" type="ORF">CAUJ_LOCUS4267</name>
</gene>
<dbReference type="OrthoDB" id="205403at2759"/>
<organism evidence="2 3">
    <name type="scientific">Caenorhabditis auriculariae</name>
    <dbReference type="NCBI Taxonomy" id="2777116"/>
    <lineage>
        <taxon>Eukaryota</taxon>
        <taxon>Metazoa</taxon>
        <taxon>Ecdysozoa</taxon>
        <taxon>Nematoda</taxon>
        <taxon>Chromadorea</taxon>
        <taxon>Rhabditida</taxon>
        <taxon>Rhabditina</taxon>
        <taxon>Rhabditomorpha</taxon>
        <taxon>Rhabditoidea</taxon>
        <taxon>Rhabditidae</taxon>
        <taxon>Peloderinae</taxon>
        <taxon>Caenorhabditis</taxon>
    </lineage>
</organism>
<dbReference type="GO" id="GO:0005730">
    <property type="term" value="C:nucleolus"/>
    <property type="evidence" value="ECO:0007669"/>
    <property type="project" value="TreeGrafter"/>
</dbReference>
<dbReference type="AlphaFoldDB" id="A0A8S1H0W0"/>
<comment type="similarity">
    <text evidence="1">Belongs to the FAM32 family.</text>
</comment>
<accession>A0A8S1H0W0</accession>
<proteinExistence type="inferred from homology"/>
<evidence type="ECO:0008006" key="4">
    <source>
        <dbReference type="Google" id="ProtNLM"/>
    </source>
</evidence>
<evidence type="ECO:0000313" key="2">
    <source>
        <dbReference type="EMBL" id="CAD6188348.1"/>
    </source>
</evidence>
<dbReference type="PANTHER" id="PTHR13282">
    <property type="entry name" value="PROTEIN FAM32A"/>
    <property type="match status" value="1"/>
</dbReference>
<comment type="caution">
    <text evidence="2">The sequence shown here is derived from an EMBL/GenBank/DDBJ whole genome shotgun (WGS) entry which is preliminary data.</text>
</comment>
<evidence type="ECO:0000256" key="1">
    <source>
        <dbReference type="ARBA" id="ARBA00008948"/>
    </source>
</evidence>
<evidence type="ECO:0000313" key="3">
    <source>
        <dbReference type="Proteomes" id="UP000835052"/>
    </source>
</evidence>